<comment type="caution">
    <text evidence="1">The sequence shown here is derived from an EMBL/GenBank/DDBJ whole genome shotgun (WGS) entry which is preliminary data.</text>
</comment>
<proteinExistence type="predicted"/>
<evidence type="ECO:0000313" key="1">
    <source>
        <dbReference type="EMBL" id="EEG94336.1"/>
    </source>
</evidence>
<organism evidence="1 2">
    <name type="scientific">Roseburia inulinivorans DSM 16841</name>
    <dbReference type="NCBI Taxonomy" id="622312"/>
    <lineage>
        <taxon>Bacteria</taxon>
        <taxon>Bacillati</taxon>
        <taxon>Bacillota</taxon>
        <taxon>Clostridia</taxon>
        <taxon>Lachnospirales</taxon>
        <taxon>Lachnospiraceae</taxon>
        <taxon>Roseburia</taxon>
    </lineage>
</organism>
<sequence>MTKRRLRCIINKQKTLTEGDDGMASSSILLYKIKFEQEYHIDEIINRIENDILDETRIVVKDYTETSLSGIYIYAEIYKSQEYNFQINNFEVITRKKYVVTEFHIDMKNNYMDIWGTAKNAQKIITSISLAFDNHIVIEALEMKFTRMIEYLSKEEGIYVGKVTARQVVLNDGLLADCTLDLSREEMPFETIDKYKKNIQKISFRWKRTESIIRMVIHMSGTVTIYKARRMIKDNELECIYKMLLYAGGN</sequence>
<dbReference type="Proteomes" id="UP000003561">
    <property type="component" value="Unassembled WGS sequence"/>
</dbReference>
<name>C0FSS6_9FIRM</name>
<evidence type="ECO:0000313" key="2">
    <source>
        <dbReference type="Proteomes" id="UP000003561"/>
    </source>
</evidence>
<reference evidence="1 2" key="2">
    <citation type="submission" date="2009-03" db="EMBL/GenBank/DDBJ databases">
        <title>Draft genome sequence of Roseburia inulinivorans (DSM 16841).</title>
        <authorList>
            <person name="Sudarsanam P."/>
            <person name="Ley R."/>
            <person name="Guruge J."/>
            <person name="Turnbaugh P.J."/>
            <person name="Mahowald M."/>
            <person name="Liep D."/>
            <person name="Gordon J."/>
        </authorList>
    </citation>
    <scope>NUCLEOTIDE SEQUENCE [LARGE SCALE GENOMIC DNA]</scope>
    <source>
        <strain evidence="1 2">DSM 16841</strain>
    </source>
</reference>
<gene>
    <name evidence="1" type="ORF">ROSEINA2194_01792</name>
</gene>
<dbReference type="EMBL" id="ACFY01000069">
    <property type="protein sequence ID" value="EEG94336.1"/>
    <property type="molecule type" value="Genomic_DNA"/>
</dbReference>
<reference evidence="1 2" key="1">
    <citation type="submission" date="2009-02" db="EMBL/GenBank/DDBJ databases">
        <authorList>
            <person name="Fulton L."/>
            <person name="Clifton S."/>
            <person name="Fulton B."/>
            <person name="Xu J."/>
            <person name="Minx P."/>
            <person name="Pepin K.H."/>
            <person name="Johnson M."/>
            <person name="Bhonagiri V."/>
            <person name="Nash W.E."/>
            <person name="Mardis E.R."/>
            <person name="Wilson R.K."/>
        </authorList>
    </citation>
    <scope>NUCLEOTIDE SEQUENCE [LARGE SCALE GENOMIC DNA]</scope>
    <source>
        <strain evidence="1 2">DSM 16841</strain>
    </source>
</reference>
<protein>
    <submittedName>
        <fullName evidence="1">Uncharacterized protein</fullName>
    </submittedName>
</protein>
<dbReference type="eggNOG" id="ENOG50349FN">
    <property type="taxonomic scope" value="Bacteria"/>
</dbReference>
<accession>C0FSS6</accession>
<dbReference type="AlphaFoldDB" id="C0FSS6"/>